<dbReference type="InterPro" id="IPR037523">
    <property type="entry name" value="VOC_core"/>
</dbReference>
<feature type="region of interest" description="Disordered" evidence="1">
    <location>
        <begin position="1"/>
        <end position="32"/>
    </location>
</feature>
<feature type="compositionally biased region" description="Basic and acidic residues" evidence="1">
    <location>
        <begin position="20"/>
        <end position="29"/>
    </location>
</feature>
<dbReference type="SUPFAM" id="SSF54593">
    <property type="entry name" value="Glyoxalase/Bleomycin resistance protein/Dihydroxybiphenyl dioxygenase"/>
    <property type="match status" value="2"/>
</dbReference>
<dbReference type="PROSITE" id="PS51819">
    <property type="entry name" value="VOC"/>
    <property type="match status" value="1"/>
</dbReference>
<dbReference type="RefSeq" id="WP_163919628.1">
    <property type="nucleotide sequence ID" value="NZ_AP022593.1"/>
</dbReference>
<dbReference type="Pfam" id="PF00903">
    <property type="entry name" value="Glyoxalase"/>
    <property type="match status" value="1"/>
</dbReference>
<gene>
    <name evidence="3" type="ORF">MARA_35700</name>
</gene>
<evidence type="ECO:0000313" key="3">
    <source>
        <dbReference type="EMBL" id="BBY50102.1"/>
    </source>
</evidence>
<dbReference type="InterPro" id="IPR029068">
    <property type="entry name" value="Glyas_Bleomycin-R_OHBP_Dase"/>
</dbReference>
<feature type="compositionally biased region" description="Basic and acidic residues" evidence="1">
    <location>
        <begin position="1"/>
        <end position="11"/>
    </location>
</feature>
<keyword evidence="3" id="KW-0223">Dioxygenase</keyword>
<keyword evidence="4" id="KW-1185">Reference proteome</keyword>
<evidence type="ECO:0000256" key="1">
    <source>
        <dbReference type="SAM" id="MobiDB-lite"/>
    </source>
</evidence>
<accession>A0A7I7RZQ1</accession>
<dbReference type="KEGG" id="marz:MARA_35700"/>
<dbReference type="EMBL" id="AP022593">
    <property type="protein sequence ID" value="BBY50102.1"/>
    <property type="molecule type" value="Genomic_DNA"/>
</dbReference>
<reference evidence="3 4" key="1">
    <citation type="journal article" date="2019" name="Emerg. Microbes Infect.">
        <title>Comprehensive subspecies identification of 175 nontuberculous mycobacteria species based on 7547 genomic profiles.</title>
        <authorList>
            <person name="Matsumoto Y."/>
            <person name="Kinjo T."/>
            <person name="Motooka D."/>
            <person name="Nabeya D."/>
            <person name="Jung N."/>
            <person name="Uechi K."/>
            <person name="Horii T."/>
            <person name="Iida T."/>
            <person name="Fujita J."/>
            <person name="Nakamura S."/>
        </authorList>
    </citation>
    <scope>NUCLEOTIDE SEQUENCE [LARGE SCALE GENOMIC DNA]</scope>
    <source>
        <strain evidence="3 4">JCM 18538</strain>
    </source>
</reference>
<keyword evidence="3" id="KW-0560">Oxidoreductase</keyword>
<evidence type="ECO:0000259" key="2">
    <source>
        <dbReference type="PROSITE" id="PS51819"/>
    </source>
</evidence>
<geneLocation type="plasmid" evidence="4">
    <name>pjcm18538 dna</name>
</geneLocation>
<feature type="domain" description="VOC" evidence="2">
    <location>
        <begin position="185"/>
        <end position="311"/>
    </location>
</feature>
<dbReference type="AlphaFoldDB" id="A0A7I7RZQ1"/>
<protein>
    <submittedName>
        <fullName evidence="3">Putative 2,3-dihydroxybiphenyl-1,2-dioxygenase or glyoxalase/bleomycin resistance protein</fullName>
    </submittedName>
</protein>
<evidence type="ECO:0000313" key="4">
    <source>
        <dbReference type="Proteomes" id="UP000467428"/>
    </source>
</evidence>
<organism evidence="3 4">
    <name type="scientific">Mycolicibacterium arabiense</name>
    <dbReference type="NCBI Taxonomy" id="1286181"/>
    <lineage>
        <taxon>Bacteria</taxon>
        <taxon>Bacillati</taxon>
        <taxon>Actinomycetota</taxon>
        <taxon>Actinomycetes</taxon>
        <taxon>Mycobacteriales</taxon>
        <taxon>Mycobacteriaceae</taxon>
        <taxon>Mycolicibacterium</taxon>
    </lineage>
</organism>
<proteinExistence type="predicted"/>
<dbReference type="Gene3D" id="3.10.180.10">
    <property type="entry name" value="2,3-Dihydroxybiphenyl 1,2-Dioxygenase, domain 1"/>
    <property type="match status" value="2"/>
</dbReference>
<dbReference type="GO" id="GO:0051213">
    <property type="term" value="F:dioxygenase activity"/>
    <property type="evidence" value="ECO:0007669"/>
    <property type="project" value="UniProtKB-KW"/>
</dbReference>
<dbReference type="Proteomes" id="UP000467428">
    <property type="component" value="Chromosome"/>
</dbReference>
<name>A0A7I7RZQ1_9MYCO</name>
<dbReference type="InterPro" id="IPR004360">
    <property type="entry name" value="Glyas_Fos-R_dOase_dom"/>
</dbReference>
<sequence length="381" mass="41768">MTDTKAAHVEGTHTGLHSEQGARRGEHPGRSRNPVIKVRDIAWLEFEKPDLMRTEAFARAFGFHTVLSSPTELQLRGTEPGAPCVIVRRGTRSRFAGVAFAADDEIDVLRLADALSAPTRALPESIGGLSTDLVDPSGVPVRVVAGTHALPPLPAQEPLLLNTGRDVRRINATQRPRRVPARVQRLGHVVLQSTKYRQTLDWYLDNLGMIVSDFLFFPGQRDRGPTMSFIRCDRGATPADHHTLALALGPANRYVHSAYQVADLDALAAGGEYLADRGYTRSWGIGRHIQGSQLFDYWRDPDGFLVEHFADGDAFDADVAPGWAPFTASGLSQWGPPVSKDFLGTDPRSARHELISMLSALRDDNEFTARRLVGLLKVATS</sequence>